<accession>A0A6A4HNQ9</accession>
<keyword evidence="2" id="KW-1185">Reference proteome</keyword>
<evidence type="ECO:0000313" key="2">
    <source>
        <dbReference type="Proteomes" id="UP000799118"/>
    </source>
</evidence>
<dbReference type="EMBL" id="ML769482">
    <property type="protein sequence ID" value="KAE9398435.1"/>
    <property type="molecule type" value="Genomic_DNA"/>
</dbReference>
<organism evidence="1 2">
    <name type="scientific">Gymnopus androsaceus JB14</name>
    <dbReference type="NCBI Taxonomy" id="1447944"/>
    <lineage>
        <taxon>Eukaryota</taxon>
        <taxon>Fungi</taxon>
        <taxon>Dikarya</taxon>
        <taxon>Basidiomycota</taxon>
        <taxon>Agaricomycotina</taxon>
        <taxon>Agaricomycetes</taxon>
        <taxon>Agaricomycetidae</taxon>
        <taxon>Agaricales</taxon>
        <taxon>Marasmiineae</taxon>
        <taxon>Omphalotaceae</taxon>
        <taxon>Gymnopus</taxon>
    </lineage>
</organism>
<evidence type="ECO:0000313" key="1">
    <source>
        <dbReference type="EMBL" id="KAE9398435.1"/>
    </source>
</evidence>
<name>A0A6A4HNQ9_9AGAR</name>
<proteinExistence type="predicted"/>
<reference evidence="1" key="1">
    <citation type="journal article" date="2019" name="Environ. Microbiol.">
        <title>Fungal ecological strategies reflected in gene transcription - a case study of two litter decomposers.</title>
        <authorList>
            <person name="Barbi F."/>
            <person name="Kohler A."/>
            <person name="Barry K."/>
            <person name="Baskaran P."/>
            <person name="Daum C."/>
            <person name="Fauchery L."/>
            <person name="Ihrmark K."/>
            <person name="Kuo A."/>
            <person name="LaButti K."/>
            <person name="Lipzen A."/>
            <person name="Morin E."/>
            <person name="Grigoriev I.V."/>
            <person name="Henrissat B."/>
            <person name="Lindahl B."/>
            <person name="Martin F."/>
        </authorList>
    </citation>
    <scope>NUCLEOTIDE SEQUENCE</scope>
    <source>
        <strain evidence="1">JB14</strain>
    </source>
</reference>
<dbReference type="AlphaFoldDB" id="A0A6A4HNQ9"/>
<dbReference type="Proteomes" id="UP000799118">
    <property type="component" value="Unassembled WGS sequence"/>
</dbReference>
<gene>
    <name evidence="1" type="ORF">BT96DRAFT_1020094</name>
</gene>
<sequence length="284" mass="32774">MDITEKEKETLQCYRFPRLKNGVLSTGTQRVASPLRVVLVGAGWTLLPLFFDLSSSNRPSHVRRRKALLDLAIYTKFFTFRSICLGGNWEEPFSRSRSNFIPNSAVERSQLRTLIEETRRNIQKFEDAQRVQLAKILEFQESLLSPIRTLPPEIINEVSQLVTPEGIMVKRGFMCRFHLSIDMGSFLVARNHRLPAFVLGCVSHAAPMHLRPGLDPIELTPGLCSALYDLAQHADRWKEFVFLQDLPSLNYILKQARNFTDICRFLHPRHLSNLCKRHLCQWNT</sequence>
<protein>
    <submittedName>
        <fullName evidence="1">Uncharacterized protein</fullName>
    </submittedName>
</protein>